<keyword evidence="4" id="KW-0408">Iron</keyword>
<organism evidence="7 8">
    <name type="scientific">Parabacteroides distasonis</name>
    <dbReference type="NCBI Taxonomy" id="823"/>
    <lineage>
        <taxon>Bacteria</taxon>
        <taxon>Pseudomonadati</taxon>
        <taxon>Bacteroidota</taxon>
        <taxon>Bacteroidia</taxon>
        <taxon>Bacteroidales</taxon>
        <taxon>Tannerellaceae</taxon>
        <taxon>Parabacteroides</taxon>
    </lineage>
</organism>
<dbReference type="Proteomes" id="UP000095591">
    <property type="component" value="Unassembled WGS sequence"/>
</dbReference>
<proteinExistence type="predicted"/>
<dbReference type="InterPro" id="IPR051198">
    <property type="entry name" value="BchE-like"/>
</dbReference>
<dbReference type="SFLD" id="SFLDG01082">
    <property type="entry name" value="B12-binding_domain_containing"/>
    <property type="match status" value="1"/>
</dbReference>
<evidence type="ECO:0000313" key="7">
    <source>
        <dbReference type="EMBL" id="CUM83815.1"/>
    </source>
</evidence>
<sequence>MGLASVLLVLSPFTQINTPYPSTAYLKGYLEAKGVRAGQADLGIETILTLFSTQGLGELFAEIERRKGKYPAKVRGMLANKQRYIDTITAVVAFLQGKNDPLAYRICNQDYLPESDHGSQNEEELEWAFGTSGLRDKARYLATLYLEDLCDLIRETIDPDFGFSRYAEHLGRCASSFDEIEEALQKPFSFIDRMTQPLLEKHIAESKSKVIAFSVPFPGNLFSSLRLAQWLRQAHPDIPILMGGGFVNTELRSITDTRFFKYIDYLLLDDGEDPLFQVLRYLDGAIPKEELVRTFSLDENGSRVVYQDNLAYPACRQSETGFPDYEGLPLDKYISVIEMANPMHKLWSDGRWNKLTLAHGCYWGKCAFCDGSLDYIKRYEPNTAKTLVDRMERLIEQTGEIGFHFVDEAAPPALLREMAQEIIRRGITVVWWGNIRFEKSYTEELCDLLQRSGCIAVSGGLEVASPRLLKLINKGVTVAQVARVANNFTGAGIMVHAYLMYGFPTQTAQETIDSLETVRQMFELGLIQSGFWHRFAMTAHSPVGLHPAEYSCRVTESPFGGFARNDVQFEALSGCDPELFSEGLRVSLYNYMNGTGFDLPLHKWFGGMKVPRTTLPPNYIERIVEE</sequence>
<protein>
    <submittedName>
        <fullName evidence="7">Bacteriocin maturation radical SAM protein 1</fullName>
    </submittedName>
</protein>
<keyword evidence="3" id="KW-0479">Metal-binding</keyword>
<evidence type="ECO:0000313" key="8">
    <source>
        <dbReference type="Proteomes" id="UP000095591"/>
    </source>
</evidence>
<dbReference type="SMART" id="SM00729">
    <property type="entry name" value="Elp3"/>
    <property type="match status" value="1"/>
</dbReference>
<dbReference type="GO" id="GO:0003824">
    <property type="term" value="F:catalytic activity"/>
    <property type="evidence" value="ECO:0007669"/>
    <property type="project" value="InterPro"/>
</dbReference>
<evidence type="ECO:0000256" key="5">
    <source>
        <dbReference type="ARBA" id="ARBA00023014"/>
    </source>
</evidence>
<dbReference type="InterPro" id="IPR058240">
    <property type="entry name" value="rSAM_sf"/>
</dbReference>
<accession>A0A173S1P4</accession>
<dbReference type="AlphaFoldDB" id="A0A173S1P4"/>
<evidence type="ECO:0000256" key="4">
    <source>
        <dbReference type="ARBA" id="ARBA00023004"/>
    </source>
</evidence>
<dbReference type="GO" id="GO:0051536">
    <property type="term" value="F:iron-sulfur cluster binding"/>
    <property type="evidence" value="ECO:0007669"/>
    <property type="project" value="UniProtKB-KW"/>
</dbReference>
<feature type="domain" description="Radical SAM core" evidence="6">
    <location>
        <begin position="347"/>
        <end position="576"/>
    </location>
</feature>
<keyword evidence="5" id="KW-0411">Iron-sulfur</keyword>
<dbReference type="PROSITE" id="PS51918">
    <property type="entry name" value="RADICAL_SAM"/>
    <property type="match status" value="1"/>
</dbReference>
<dbReference type="SUPFAM" id="SSF102114">
    <property type="entry name" value="Radical SAM enzymes"/>
    <property type="match status" value="1"/>
</dbReference>
<dbReference type="GO" id="GO:0046872">
    <property type="term" value="F:metal ion binding"/>
    <property type="evidence" value="ECO:0007669"/>
    <property type="project" value="UniProtKB-KW"/>
</dbReference>
<keyword evidence="2" id="KW-0949">S-adenosyl-L-methionine</keyword>
<name>A0A173S1P4_PARDI</name>
<dbReference type="EMBL" id="CYXP01000001">
    <property type="protein sequence ID" value="CUM83815.1"/>
    <property type="molecule type" value="Genomic_DNA"/>
</dbReference>
<dbReference type="RefSeq" id="WP_044545918.1">
    <property type="nucleotide sequence ID" value="NZ_CDRH01000441.1"/>
</dbReference>
<dbReference type="InterPro" id="IPR006638">
    <property type="entry name" value="Elp3/MiaA/NifB-like_rSAM"/>
</dbReference>
<evidence type="ECO:0000256" key="1">
    <source>
        <dbReference type="ARBA" id="ARBA00001966"/>
    </source>
</evidence>
<gene>
    <name evidence="7" type="ORF">ERS852429_00823</name>
</gene>
<evidence type="ECO:0000256" key="2">
    <source>
        <dbReference type="ARBA" id="ARBA00022691"/>
    </source>
</evidence>
<dbReference type="PANTHER" id="PTHR43409">
    <property type="entry name" value="ANAEROBIC MAGNESIUM-PROTOPORPHYRIN IX MONOMETHYL ESTER CYCLASE-RELATED"/>
    <property type="match status" value="1"/>
</dbReference>
<dbReference type="Gene3D" id="3.80.30.20">
    <property type="entry name" value="tm_1862 like domain"/>
    <property type="match status" value="1"/>
</dbReference>
<dbReference type="Pfam" id="PF04055">
    <property type="entry name" value="Radical_SAM"/>
    <property type="match status" value="1"/>
</dbReference>
<evidence type="ECO:0000256" key="3">
    <source>
        <dbReference type="ARBA" id="ARBA00022723"/>
    </source>
</evidence>
<evidence type="ECO:0000259" key="6">
    <source>
        <dbReference type="PROSITE" id="PS51918"/>
    </source>
</evidence>
<reference evidence="7 8" key="1">
    <citation type="submission" date="2015-09" db="EMBL/GenBank/DDBJ databases">
        <authorList>
            <consortium name="Pathogen Informatics"/>
        </authorList>
    </citation>
    <scope>NUCLEOTIDE SEQUENCE [LARGE SCALE GENOMIC DNA]</scope>
    <source>
        <strain evidence="7 8">2789STDY5608872</strain>
    </source>
</reference>
<comment type="cofactor">
    <cofactor evidence="1">
        <name>[4Fe-4S] cluster</name>
        <dbReference type="ChEBI" id="CHEBI:49883"/>
    </cofactor>
</comment>
<dbReference type="InterPro" id="IPR007197">
    <property type="entry name" value="rSAM"/>
</dbReference>
<dbReference type="InterPro" id="IPR023404">
    <property type="entry name" value="rSAM_horseshoe"/>
</dbReference>
<dbReference type="SFLD" id="SFLDS00029">
    <property type="entry name" value="Radical_SAM"/>
    <property type="match status" value="1"/>
</dbReference>